<dbReference type="EMBL" id="RAPF01000002">
    <property type="protein sequence ID" value="RKF22421.1"/>
    <property type="molecule type" value="Genomic_DNA"/>
</dbReference>
<dbReference type="OrthoDB" id="10011863at2"/>
<sequence>MLLAIGLIALGFAAGVLVTGLAACFIFGLLHAEAVRAVESHGGVNLFSYGFANSPPGTVKPGSWQVRS</sequence>
<reference evidence="1 2" key="1">
    <citation type="submission" date="2018-09" db="EMBL/GenBank/DDBJ databases">
        <title>Altererythrobacter spongiae sp. nov., isolated from a marine sponge.</title>
        <authorList>
            <person name="Zhuang L."/>
            <person name="Luo L."/>
        </authorList>
    </citation>
    <scope>NUCLEOTIDE SEQUENCE [LARGE SCALE GENOMIC DNA]</scope>
    <source>
        <strain evidence="1 2">HN-Y73</strain>
    </source>
</reference>
<organism evidence="1 2">
    <name type="scientific">Altericroceibacterium spongiae</name>
    <dbReference type="NCBI Taxonomy" id="2320269"/>
    <lineage>
        <taxon>Bacteria</taxon>
        <taxon>Pseudomonadati</taxon>
        <taxon>Pseudomonadota</taxon>
        <taxon>Alphaproteobacteria</taxon>
        <taxon>Sphingomonadales</taxon>
        <taxon>Erythrobacteraceae</taxon>
        <taxon>Altericroceibacterium</taxon>
    </lineage>
</organism>
<proteinExistence type="predicted"/>
<keyword evidence="2" id="KW-1185">Reference proteome</keyword>
<evidence type="ECO:0000313" key="2">
    <source>
        <dbReference type="Proteomes" id="UP000284395"/>
    </source>
</evidence>
<evidence type="ECO:0000313" key="1">
    <source>
        <dbReference type="EMBL" id="RKF22421.1"/>
    </source>
</evidence>
<protein>
    <submittedName>
        <fullName evidence="1">Uncharacterized protein</fullName>
    </submittedName>
</protein>
<gene>
    <name evidence="1" type="ORF">D6851_04115</name>
</gene>
<name>A0A420EP28_9SPHN</name>
<dbReference type="Proteomes" id="UP000284395">
    <property type="component" value="Unassembled WGS sequence"/>
</dbReference>
<comment type="caution">
    <text evidence="1">The sequence shown here is derived from an EMBL/GenBank/DDBJ whole genome shotgun (WGS) entry which is preliminary data.</text>
</comment>
<accession>A0A420EP28</accession>
<dbReference type="RefSeq" id="WP_120323620.1">
    <property type="nucleotide sequence ID" value="NZ_RAPF01000002.1"/>
</dbReference>
<dbReference type="AlphaFoldDB" id="A0A420EP28"/>